<feature type="region of interest" description="Disordered" evidence="6">
    <location>
        <begin position="816"/>
        <end position="835"/>
    </location>
</feature>
<dbReference type="NCBIfam" id="TIGR00330">
    <property type="entry name" value="glpX"/>
    <property type="match status" value="1"/>
</dbReference>
<dbReference type="Pfam" id="PF00505">
    <property type="entry name" value="HMG_box"/>
    <property type="match status" value="2"/>
</dbReference>
<feature type="compositionally biased region" description="Low complexity" evidence="6">
    <location>
        <begin position="63"/>
        <end position="74"/>
    </location>
</feature>
<dbReference type="PANTHER" id="PTHR30447:SF0">
    <property type="entry name" value="FRUCTOSE-1,6-BISPHOSPHATASE 1 CLASS 2-RELATED"/>
    <property type="match status" value="1"/>
</dbReference>
<keyword evidence="3" id="KW-0464">Manganese</keyword>
<evidence type="ECO:0000256" key="4">
    <source>
        <dbReference type="ARBA" id="ARBA00023277"/>
    </source>
</evidence>
<evidence type="ECO:0000259" key="7">
    <source>
        <dbReference type="PROSITE" id="PS50118"/>
    </source>
</evidence>
<feature type="domain" description="HMG box" evidence="7">
    <location>
        <begin position="163"/>
        <end position="232"/>
    </location>
</feature>
<dbReference type="Gene3D" id="3.40.190.90">
    <property type="match status" value="1"/>
</dbReference>
<accession>A0A5B8MRD8</accession>
<dbReference type="Proteomes" id="UP000316726">
    <property type="component" value="Chromosome 6"/>
</dbReference>
<feature type="DNA-binding region" description="HMG box" evidence="5">
    <location>
        <begin position="163"/>
        <end position="232"/>
    </location>
</feature>
<proteinExistence type="predicted"/>
<dbReference type="GO" id="GO:0030388">
    <property type="term" value="P:fructose 1,6-bisphosphate metabolic process"/>
    <property type="evidence" value="ECO:0007669"/>
    <property type="project" value="TreeGrafter"/>
</dbReference>
<dbReference type="GO" id="GO:0006094">
    <property type="term" value="P:gluconeogenesis"/>
    <property type="evidence" value="ECO:0007669"/>
    <property type="project" value="InterPro"/>
</dbReference>
<dbReference type="STRING" id="1764295.A0A5B8MRD8"/>
<evidence type="ECO:0000256" key="2">
    <source>
        <dbReference type="ARBA" id="ARBA00022801"/>
    </source>
</evidence>
<keyword evidence="9" id="KW-1185">Reference proteome</keyword>
<keyword evidence="4" id="KW-0119">Carbohydrate metabolism</keyword>
<dbReference type="CDD" id="cd01516">
    <property type="entry name" value="FBPase_glpX"/>
    <property type="match status" value="1"/>
</dbReference>
<feature type="compositionally biased region" description="Basic and acidic residues" evidence="6">
    <location>
        <begin position="97"/>
        <end position="141"/>
    </location>
</feature>
<sequence>MSEPYNQPWQNFGYPYMYTTGGMMPSSMPPMHEYRGVGVQAVNPYHPLSSVQPLHQPIGVDVPPAGAPGSSQGKGSKKGGAKKAGKKPKGKAKKLKKSPEKTALEKKRQAQQKQAERERKQKQKKADQEKKKREREKEKQNKLKMKQQTKAGKKKKEKDPLAPKRARTAFNFFLDQFRGEYKLQHPESKGVVAVTKAGSERWKQMSPQEKQPYEQKAESARDIYQKAKKEYQDQGGGAKFKLMKGPPRPPTAYFMFLNTFRQEYKARHPDVSGIKEMSKEAGERWRAMDQVAKEPYESKAKAAKEFYNKLKDMSPEERVSATEHIPGGKIYDQFNWLIIHRQDRFSASAAQQRRRCHLAMRAMRLCKGGLACEGAGRGRCRASKLGTGRGRSGLATGIFCTEGGNREASRRGHDHGEDYDGYGEQRRRGDGGGGRNRERLVSLSGVEDGRYADVDLESLRKALVSSQSFDEDVDSGPDYSSVQGRNLALELVRVTEAAALEAGRWFGRGSEEKADRAATAGMRKVLNAMEIDGVVVIGQGALDDVEEDPRLALLCGERVGCGYGHEVDVAVKALDGTTLVSEGHQGSLSVICTAERGALLDTGPCEYMEKIVVGADVEPGVVSLDRSLEENLNALSETLSKPVTSLTVALLDRPRHADIVQECRRLGTRLMLFSDGDVAVSLEAARPDSSIDLMIGVGGSQEGVISACALACMGGYMQGRLWPSNQDQRKLAEDLQLDLGVLEIEDIVKRGNEVAFAATGISDGLLNGVKYWSGGATTNSLVMRSASGTVRILETHHHWSRPGLTNIDDMNSMDELQEQQRRGMPMQPSRELGKF</sequence>
<dbReference type="GO" id="GO:0042132">
    <property type="term" value="F:fructose 1,6-bisphosphate 1-phosphatase activity"/>
    <property type="evidence" value="ECO:0007669"/>
    <property type="project" value="InterPro"/>
</dbReference>
<feature type="DNA-binding region" description="HMG box" evidence="5">
    <location>
        <begin position="246"/>
        <end position="309"/>
    </location>
</feature>
<dbReference type="SUPFAM" id="SSF47095">
    <property type="entry name" value="HMG-box"/>
    <property type="match status" value="2"/>
</dbReference>
<dbReference type="SMART" id="SM00398">
    <property type="entry name" value="HMG"/>
    <property type="match status" value="2"/>
</dbReference>
<evidence type="ECO:0000256" key="6">
    <source>
        <dbReference type="SAM" id="MobiDB-lite"/>
    </source>
</evidence>
<evidence type="ECO:0000256" key="3">
    <source>
        <dbReference type="ARBA" id="ARBA00023211"/>
    </source>
</evidence>
<dbReference type="Pfam" id="PF03320">
    <property type="entry name" value="FBPase_glpX"/>
    <property type="match status" value="1"/>
</dbReference>
<dbReference type="InterPro" id="IPR036910">
    <property type="entry name" value="HMG_box_dom_sf"/>
</dbReference>
<dbReference type="InterPro" id="IPR009071">
    <property type="entry name" value="HMG_box_dom"/>
</dbReference>
<keyword evidence="2" id="KW-0378">Hydrolase</keyword>
<dbReference type="InterPro" id="IPR004464">
    <property type="entry name" value="FBPase_class-2/SBPase"/>
</dbReference>
<dbReference type="GO" id="GO:0003677">
    <property type="term" value="F:DNA binding"/>
    <property type="evidence" value="ECO:0007669"/>
    <property type="project" value="UniProtKB-UniRule"/>
</dbReference>
<name>A0A5B8MRD8_9CHLO</name>
<evidence type="ECO:0000256" key="5">
    <source>
        <dbReference type="PROSITE-ProRule" id="PRU00267"/>
    </source>
</evidence>
<keyword evidence="5" id="KW-0539">Nucleus</keyword>
<feature type="region of interest" description="Disordered" evidence="6">
    <location>
        <begin position="47"/>
        <end position="165"/>
    </location>
</feature>
<dbReference type="AlphaFoldDB" id="A0A5B8MRD8"/>
<dbReference type="GO" id="GO:0005829">
    <property type="term" value="C:cytosol"/>
    <property type="evidence" value="ECO:0007669"/>
    <property type="project" value="TreeGrafter"/>
</dbReference>
<dbReference type="CDD" id="cd22005">
    <property type="entry name" value="HMG-box_AtHMGB1-like"/>
    <property type="match status" value="2"/>
</dbReference>
<dbReference type="GO" id="GO:0006071">
    <property type="term" value="P:glycerol metabolic process"/>
    <property type="evidence" value="ECO:0007669"/>
    <property type="project" value="InterPro"/>
</dbReference>
<keyword evidence="1" id="KW-0479">Metal-binding</keyword>
<organism evidence="8 9">
    <name type="scientific">Chloropicon primus</name>
    <dbReference type="NCBI Taxonomy" id="1764295"/>
    <lineage>
        <taxon>Eukaryota</taxon>
        <taxon>Viridiplantae</taxon>
        <taxon>Chlorophyta</taxon>
        <taxon>Chloropicophyceae</taxon>
        <taxon>Chloropicales</taxon>
        <taxon>Chloropicaceae</taxon>
        <taxon>Chloropicon</taxon>
    </lineage>
</organism>
<dbReference type="PROSITE" id="PS50118">
    <property type="entry name" value="HMG_BOX_2"/>
    <property type="match status" value="2"/>
</dbReference>
<reference evidence="8 9" key="1">
    <citation type="submission" date="2018-07" db="EMBL/GenBank/DDBJ databases">
        <title>The complete nuclear genome of the prasinophyte Chloropicon primus (CCMP1205).</title>
        <authorList>
            <person name="Pombert J.-F."/>
            <person name="Otis C."/>
            <person name="Turmel M."/>
            <person name="Lemieux C."/>
        </authorList>
    </citation>
    <scope>NUCLEOTIDE SEQUENCE [LARGE SCALE GENOMIC DNA]</scope>
    <source>
        <strain evidence="8 9">CCMP1205</strain>
    </source>
</reference>
<dbReference type="SUPFAM" id="SSF56655">
    <property type="entry name" value="Carbohydrate phosphatase"/>
    <property type="match status" value="1"/>
</dbReference>
<evidence type="ECO:0000313" key="9">
    <source>
        <dbReference type="Proteomes" id="UP000316726"/>
    </source>
</evidence>
<protein>
    <submittedName>
        <fullName evidence="8">Fructose-1,6-bisphosphatase</fullName>
    </submittedName>
</protein>
<dbReference type="Gene3D" id="1.10.30.10">
    <property type="entry name" value="High mobility group box domain"/>
    <property type="match status" value="2"/>
</dbReference>
<dbReference type="GO" id="GO:0046872">
    <property type="term" value="F:metal ion binding"/>
    <property type="evidence" value="ECO:0007669"/>
    <property type="project" value="UniProtKB-KW"/>
</dbReference>
<feature type="region of interest" description="Disordered" evidence="6">
    <location>
        <begin position="404"/>
        <end position="440"/>
    </location>
</feature>
<feature type="compositionally biased region" description="Basic residues" evidence="6">
    <location>
        <begin position="75"/>
        <end position="96"/>
    </location>
</feature>
<dbReference type="GO" id="GO:0005634">
    <property type="term" value="C:nucleus"/>
    <property type="evidence" value="ECO:0007669"/>
    <property type="project" value="UniProtKB-UniRule"/>
</dbReference>
<dbReference type="EMBL" id="CP031039">
    <property type="protein sequence ID" value="QDZ21960.1"/>
    <property type="molecule type" value="Genomic_DNA"/>
</dbReference>
<evidence type="ECO:0000313" key="8">
    <source>
        <dbReference type="EMBL" id="QDZ21960.1"/>
    </source>
</evidence>
<dbReference type="OrthoDB" id="565595at2759"/>
<keyword evidence="5" id="KW-0238">DNA-binding</keyword>
<feature type="compositionally biased region" description="Basic residues" evidence="6">
    <location>
        <begin position="142"/>
        <end position="156"/>
    </location>
</feature>
<dbReference type="Gene3D" id="3.30.540.10">
    <property type="entry name" value="Fructose-1,6-Bisphosphatase, subunit A, domain 1"/>
    <property type="match status" value="1"/>
</dbReference>
<evidence type="ECO:0000256" key="1">
    <source>
        <dbReference type="ARBA" id="ARBA00022723"/>
    </source>
</evidence>
<gene>
    <name evidence="8" type="ORF">A3770_06p44780</name>
</gene>
<dbReference type="PANTHER" id="PTHR30447">
    <property type="entry name" value="FRUCTOSE-1,6-BISPHOSPHATASE CLASS 2"/>
    <property type="match status" value="1"/>
</dbReference>
<feature type="domain" description="HMG box" evidence="7">
    <location>
        <begin position="246"/>
        <end position="309"/>
    </location>
</feature>